<gene>
    <name evidence="1" type="ORF">Tco_0892906</name>
</gene>
<reference evidence="1" key="1">
    <citation type="journal article" date="2022" name="Int. J. Mol. Sci.">
        <title>Draft Genome of Tanacetum Coccineum: Genomic Comparison of Closely Related Tanacetum-Family Plants.</title>
        <authorList>
            <person name="Yamashiro T."/>
            <person name="Shiraishi A."/>
            <person name="Nakayama K."/>
            <person name="Satake H."/>
        </authorList>
    </citation>
    <scope>NUCLEOTIDE SEQUENCE</scope>
</reference>
<dbReference type="EMBL" id="BQNB010014015">
    <property type="protein sequence ID" value="GJT22969.1"/>
    <property type="molecule type" value="Genomic_DNA"/>
</dbReference>
<keyword evidence="2" id="KW-1185">Reference proteome</keyword>
<organism evidence="1 2">
    <name type="scientific">Tanacetum coccineum</name>
    <dbReference type="NCBI Taxonomy" id="301880"/>
    <lineage>
        <taxon>Eukaryota</taxon>
        <taxon>Viridiplantae</taxon>
        <taxon>Streptophyta</taxon>
        <taxon>Embryophyta</taxon>
        <taxon>Tracheophyta</taxon>
        <taxon>Spermatophyta</taxon>
        <taxon>Magnoliopsida</taxon>
        <taxon>eudicotyledons</taxon>
        <taxon>Gunneridae</taxon>
        <taxon>Pentapetalae</taxon>
        <taxon>asterids</taxon>
        <taxon>campanulids</taxon>
        <taxon>Asterales</taxon>
        <taxon>Asteraceae</taxon>
        <taxon>Asteroideae</taxon>
        <taxon>Anthemideae</taxon>
        <taxon>Anthemidinae</taxon>
        <taxon>Tanacetum</taxon>
    </lineage>
</organism>
<evidence type="ECO:0000313" key="1">
    <source>
        <dbReference type="EMBL" id="GJT22969.1"/>
    </source>
</evidence>
<comment type="caution">
    <text evidence="1">The sequence shown here is derived from an EMBL/GenBank/DDBJ whole genome shotgun (WGS) entry which is preliminary data.</text>
</comment>
<evidence type="ECO:0000313" key="2">
    <source>
        <dbReference type="Proteomes" id="UP001151760"/>
    </source>
</evidence>
<protein>
    <submittedName>
        <fullName evidence="1">Uncharacterized protein</fullName>
    </submittedName>
</protein>
<accession>A0ABQ5C8T4</accession>
<reference evidence="1" key="2">
    <citation type="submission" date="2022-01" db="EMBL/GenBank/DDBJ databases">
        <authorList>
            <person name="Yamashiro T."/>
            <person name="Shiraishi A."/>
            <person name="Satake H."/>
            <person name="Nakayama K."/>
        </authorList>
    </citation>
    <scope>NUCLEOTIDE SEQUENCE</scope>
</reference>
<name>A0ABQ5C8T4_9ASTR</name>
<sequence>MLTKPQFFYDNTTKQALGFQNPFELQKAQQSKPKVYVGDIIVQTNPIVISDSEETLTLAEDSRSKMLLKHKDNMMLEKKKQVDTTPIDYAALNQLYKDFPT</sequence>
<proteinExistence type="predicted"/>
<dbReference type="Proteomes" id="UP001151760">
    <property type="component" value="Unassembled WGS sequence"/>
</dbReference>